<keyword evidence="2" id="KW-0067">ATP-binding</keyword>
<feature type="domain" description="Helicase Sen1 N-terminal" evidence="1">
    <location>
        <begin position="96"/>
        <end position="146"/>
    </location>
</feature>
<keyword evidence="2" id="KW-0347">Helicase</keyword>
<organism evidence="2 3">
    <name type="scientific">Saccharomyces pastorianus</name>
    <name type="common">Lager yeast</name>
    <name type="synonym">Saccharomyces cerevisiae x Saccharomyces eubayanus</name>
    <dbReference type="NCBI Taxonomy" id="27292"/>
    <lineage>
        <taxon>Eukaryota</taxon>
        <taxon>Fungi</taxon>
        <taxon>Dikarya</taxon>
        <taxon>Ascomycota</taxon>
        <taxon>Saccharomycotina</taxon>
        <taxon>Saccharomycetes</taxon>
        <taxon>Saccharomycetales</taxon>
        <taxon>Saccharomycetaceae</taxon>
        <taxon>Saccharomyces</taxon>
    </lineage>
</organism>
<dbReference type="Pfam" id="PF12726">
    <property type="entry name" value="SEN1_N"/>
    <property type="match status" value="1"/>
</dbReference>
<dbReference type="InterPro" id="IPR024481">
    <property type="entry name" value="Helicase_Sen1_N"/>
</dbReference>
<dbReference type="EMBL" id="CP049009">
    <property type="protein sequence ID" value="QID86979.1"/>
    <property type="molecule type" value="Genomic_DNA"/>
</dbReference>
<evidence type="ECO:0000259" key="1">
    <source>
        <dbReference type="Pfam" id="PF12726"/>
    </source>
</evidence>
<keyword evidence="2" id="KW-0378">Hydrolase</keyword>
<dbReference type="GO" id="GO:0004386">
    <property type="term" value="F:helicase activity"/>
    <property type="evidence" value="ECO:0007669"/>
    <property type="project" value="UniProtKB-KW"/>
</dbReference>
<evidence type="ECO:0000313" key="3">
    <source>
        <dbReference type="Proteomes" id="UP000501346"/>
    </source>
</evidence>
<proteinExistence type="predicted"/>
<keyword evidence="3" id="KW-1185">Reference proteome</keyword>
<keyword evidence="2" id="KW-0547">Nucleotide-binding</keyword>
<gene>
    <name evidence="2" type="primary">SEN1_2</name>
    <name evidence="2" type="ORF">GRS66_009634</name>
</gene>
<name>A0A6C1ED23_SACPS</name>
<accession>A0A6C1ED23</accession>
<dbReference type="OrthoDB" id="6513042at2759"/>
<protein>
    <submittedName>
        <fullName evidence="2">DEAD-box type RNA helicase</fullName>
    </submittedName>
</protein>
<evidence type="ECO:0000313" key="2">
    <source>
        <dbReference type="EMBL" id="QID86979.1"/>
    </source>
</evidence>
<sequence>MSSINPDNDNKDVASNTNVQLASVYIKAQSYIPQIEQVYQGTNPNIQEAKLLGELLQVLAEVPKGTHLFCDPILEPISIFSLTIFSFNEEATATWLKNHFDPILSVCDKCILNFARGKCKMLQHFAIQRHVPHEHVAKFNDIVCQCRGKEYFGQR</sequence>
<reference evidence="2 3" key="1">
    <citation type="journal article" date="2019" name="BMC Genomics">
        <title>Chromosome level assembly and comparative genome analysis confirm lager-brewing yeasts originated from a single hybridization.</title>
        <authorList>
            <person name="Salazar A.N."/>
            <person name="Gorter de Vries A.R."/>
            <person name="van den Broek M."/>
            <person name="Brouwers N."/>
            <person name="de la Torre Cortes P."/>
            <person name="Kuijpers N.G.A."/>
            <person name="Daran J.G."/>
            <person name="Abeel T."/>
        </authorList>
    </citation>
    <scope>NUCLEOTIDE SEQUENCE [LARGE SCALE GENOMIC DNA]</scope>
    <source>
        <strain evidence="2 3">CBS 1483</strain>
    </source>
</reference>
<dbReference type="AlphaFoldDB" id="A0A6C1ED23"/>
<dbReference type="Proteomes" id="UP000501346">
    <property type="component" value="Chromosome SeXII"/>
</dbReference>